<feature type="region of interest" description="Disordered" evidence="1">
    <location>
        <begin position="221"/>
        <end position="241"/>
    </location>
</feature>
<keyword evidence="2" id="KW-0472">Membrane</keyword>
<dbReference type="KEGG" id="mmau:NCTC10168_00474"/>
<protein>
    <recommendedName>
        <fullName evidence="5">Rho termination factor N-terminal domain-containing protein</fullName>
    </recommendedName>
</protein>
<gene>
    <name evidence="3" type="ORF">NCTC10168_00474</name>
</gene>
<feature type="transmembrane region" description="Helical" evidence="2">
    <location>
        <begin position="151"/>
        <end position="173"/>
    </location>
</feature>
<keyword evidence="4" id="KW-1185">Reference proteome</keyword>
<organism evidence="3 4">
    <name type="scientific">Mycoplasmopsis maculosa</name>
    <dbReference type="NCBI Taxonomy" id="114885"/>
    <lineage>
        <taxon>Bacteria</taxon>
        <taxon>Bacillati</taxon>
        <taxon>Mycoplasmatota</taxon>
        <taxon>Mycoplasmoidales</taxon>
        <taxon>Metamycoplasmataceae</taxon>
        <taxon>Mycoplasmopsis</taxon>
    </lineage>
</organism>
<name>A0A449B4N4_9BACT</name>
<sequence length="321" mass="37392">MFDKSFFNERSYEGLWTHYKKTFLPIFIATIFSFAFILFFELISIGLQIAHVSKLGLAELTNSGPYAKWSVNDGFKQGLTLLYLFTLPSFVIVIFTLSIVYISISIAKGKKEKDFSNLAGWPVIAYLVTFINSIIFVITLVFTRFENIDAISIIRITIQVISAITTIVFYLLFIRRYMWVKSSYIVVKQYLESIRIQNELKNDPNFQNIFSFINRYSENNNNFEEESKNNNNNSSELSEKEAKRKENFDKLMELPNEKLFDAAKGLFISGYETMSKEKLVNILLDIFEKQEQDKQNYSSNEKEEIKIEETDAVESDNLEEK</sequence>
<evidence type="ECO:0000313" key="3">
    <source>
        <dbReference type="EMBL" id="VEU75550.1"/>
    </source>
</evidence>
<reference evidence="3 4" key="1">
    <citation type="submission" date="2019-01" db="EMBL/GenBank/DDBJ databases">
        <authorList>
            <consortium name="Pathogen Informatics"/>
        </authorList>
    </citation>
    <scope>NUCLEOTIDE SEQUENCE [LARGE SCALE GENOMIC DNA]</scope>
    <source>
        <strain evidence="3 4">NCTC10168</strain>
    </source>
</reference>
<dbReference type="Proteomes" id="UP000290243">
    <property type="component" value="Chromosome"/>
</dbReference>
<evidence type="ECO:0000256" key="1">
    <source>
        <dbReference type="SAM" id="MobiDB-lite"/>
    </source>
</evidence>
<evidence type="ECO:0000313" key="4">
    <source>
        <dbReference type="Proteomes" id="UP000290243"/>
    </source>
</evidence>
<keyword evidence="2" id="KW-1133">Transmembrane helix</keyword>
<evidence type="ECO:0000256" key="2">
    <source>
        <dbReference type="SAM" id="Phobius"/>
    </source>
</evidence>
<feature type="compositionally biased region" description="Acidic residues" evidence="1">
    <location>
        <begin position="310"/>
        <end position="321"/>
    </location>
</feature>
<dbReference type="OrthoDB" id="395899at2"/>
<feature type="region of interest" description="Disordered" evidence="1">
    <location>
        <begin position="292"/>
        <end position="321"/>
    </location>
</feature>
<dbReference type="AlphaFoldDB" id="A0A449B4N4"/>
<accession>A0A449B4N4</accession>
<dbReference type="RefSeq" id="WP_129646748.1">
    <property type="nucleotide sequence ID" value="NZ_LR215037.1"/>
</dbReference>
<feature type="compositionally biased region" description="Basic and acidic residues" evidence="1">
    <location>
        <begin position="292"/>
        <end position="309"/>
    </location>
</feature>
<feature type="transmembrane region" description="Helical" evidence="2">
    <location>
        <begin position="81"/>
        <end position="102"/>
    </location>
</feature>
<dbReference type="EMBL" id="LR215037">
    <property type="protein sequence ID" value="VEU75550.1"/>
    <property type="molecule type" value="Genomic_DNA"/>
</dbReference>
<proteinExistence type="predicted"/>
<feature type="transmembrane region" description="Helical" evidence="2">
    <location>
        <begin position="23"/>
        <end position="50"/>
    </location>
</feature>
<keyword evidence="2" id="KW-0812">Transmembrane</keyword>
<evidence type="ECO:0008006" key="5">
    <source>
        <dbReference type="Google" id="ProtNLM"/>
    </source>
</evidence>
<feature type="transmembrane region" description="Helical" evidence="2">
    <location>
        <begin position="123"/>
        <end position="145"/>
    </location>
</feature>